<dbReference type="EMBL" id="DVOF01000074">
    <property type="protein sequence ID" value="HIV02434.1"/>
    <property type="molecule type" value="Genomic_DNA"/>
</dbReference>
<dbReference type="PANTHER" id="PTHR12110">
    <property type="entry name" value="HYDROXYPYRUVATE ISOMERASE"/>
    <property type="match status" value="1"/>
</dbReference>
<protein>
    <submittedName>
        <fullName evidence="2">Sugar phosphate isomerase/epimerase</fullName>
    </submittedName>
</protein>
<sequence length="250" mass="28036">MEKQTGVASVTFRSLAPYEIIKLARQAGLDGVEWGGDVHVPCGAYQKAEETAHATREAGLTVLSYGSYFRLGLQRAEELEMYLKTAKTLGAPIMRIWCGTRSSAMYGKEEAALLLAQAKQAAALAEKYGIVLGLECHDSTITDGYAFARSFLESVDSPFFKTYWQPNRFRDFSYNLEALKALAPYIVTVHTQRWEGDVRLSLHGYMDEWRTYCGVLEQAGAAHRFILEFLPEERAECLRSEAEALRALLK</sequence>
<accession>A0A9D1NGX0</accession>
<dbReference type="GO" id="GO:0016853">
    <property type="term" value="F:isomerase activity"/>
    <property type="evidence" value="ECO:0007669"/>
    <property type="project" value="UniProtKB-KW"/>
</dbReference>
<evidence type="ECO:0000259" key="1">
    <source>
        <dbReference type="Pfam" id="PF01261"/>
    </source>
</evidence>
<dbReference type="AlphaFoldDB" id="A0A9D1NGX0"/>
<dbReference type="InterPro" id="IPR050312">
    <property type="entry name" value="IolE/XylAMocC-like"/>
</dbReference>
<dbReference type="Gene3D" id="3.20.20.150">
    <property type="entry name" value="Divalent-metal-dependent TIM barrel enzymes"/>
    <property type="match status" value="1"/>
</dbReference>
<evidence type="ECO:0000313" key="3">
    <source>
        <dbReference type="Proteomes" id="UP000886743"/>
    </source>
</evidence>
<dbReference type="SUPFAM" id="SSF51658">
    <property type="entry name" value="Xylose isomerase-like"/>
    <property type="match status" value="1"/>
</dbReference>
<dbReference type="InterPro" id="IPR036237">
    <property type="entry name" value="Xyl_isomerase-like_sf"/>
</dbReference>
<dbReference type="Pfam" id="PF01261">
    <property type="entry name" value="AP_endonuc_2"/>
    <property type="match status" value="1"/>
</dbReference>
<feature type="domain" description="Xylose isomerase-like TIM barrel" evidence="1">
    <location>
        <begin position="22"/>
        <end position="246"/>
    </location>
</feature>
<reference evidence="2" key="1">
    <citation type="submission" date="2020-10" db="EMBL/GenBank/DDBJ databases">
        <authorList>
            <person name="Gilroy R."/>
        </authorList>
    </citation>
    <scope>NUCLEOTIDE SEQUENCE</scope>
    <source>
        <strain evidence="2">4920</strain>
    </source>
</reference>
<comment type="caution">
    <text evidence="2">The sequence shown here is derived from an EMBL/GenBank/DDBJ whole genome shotgun (WGS) entry which is preliminary data.</text>
</comment>
<gene>
    <name evidence="2" type="ORF">IAC74_02575</name>
</gene>
<reference evidence="2" key="2">
    <citation type="journal article" date="2021" name="PeerJ">
        <title>Extensive microbial diversity within the chicken gut microbiome revealed by metagenomics and culture.</title>
        <authorList>
            <person name="Gilroy R."/>
            <person name="Ravi A."/>
            <person name="Getino M."/>
            <person name="Pursley I."/>
            <person name="Horton D.L."/>
            <person name="Alikhan N.F."/>
            <person name="Baker D."/>
            <person name="Gharbi K."/>
            <person name="Hall N."/>
            <person name="Watson M."/>
            <person name="Adriaenssens E.M."/>
            <person name="Foster-Nyarko E."/>
            <person name="Jarju S."/>
            <person name="Secka A."/>
            <person name="Antonio M."/>
            <person name="Oren A."/>
            <person name="Chaudhuri R.R."/>
            <person name="La Ragione R."/>
            <person name="Hildebrand F."/>
            <person name="Pallen M.J."/>
        </authorList>
    </citation>
    <scope>NUCLEOTIDE SEQUENCE</scope>
    <source>
        <strain evidence="2">4920</strain>
    </source>
</reference>
<evidence type="ECO:0000313" key="2">
    <source>
        <dbReference type="EMBL" id="HIV02434.1"/>
    </source>
</evidence>
<organism evidence="2 3">
    <name type="scientific">Candidatus Aphodoplasma excrementigallinarum</name>
    <dbReference type="NCBI Taxonomy" id="2840673"/>
    <lineage>
        <taxon>Bacteria</taxon>
        <taxon>Bacillati</taxon>
        <taxon>Bacillota</taxon>
        <taxon>Clostridia</taxon>
        <taxon>Eubacteriales</taxon>
        <taxon>Candidatus Aphodoplasma</taxon>
    </lineage>
</organism>
<name>A0A9D1NGX0_9FIRM</name>
<dbReference type="Proteomes" id="UP000886743">
    <property type="component" value="Unassembled WGS sequence"/>
</dbReference>
<dbReference type="PANTHER" id="PTHR12110:SF41">
    <property type="entry name" value="INOSOSE DEHYDRATASE"/>
    <property type="match status" value="1"/>
</dbReference>
<proteinExistence type="predicted"/>
<dbReference type="InterPro" id="IPR013022">
    <property type="entry name" value="Xyl_isomerase-like_TIM-brl"/>
</dbReference>
<keyword evidence="2" id="KW-0413">Isomerase</keyword>